<keyword evidence="3" id="KW-1185">Reference proteome</keyword>
<evidence type="ECO:0000313" key="2">
    <source>
        <dbReference type="EMBL" id="GJC88949.1"/>
    </source>
</evidence>
<dbReference type="Proteomes" id="UP001055172">
    <property type="component" value="Unassembled WGS sequence"/>
</dbReference>
<organism evidence="2 3">
    <name type="scientific">Colletotrichum liriopes</name>
    <dbReference type="NCBI Taxonomy" id="708192"/>
    <lineage>
        <taxon>Eukaryota</taxon>
        <taxon>Fungi</taxon>
        <taxon>Dikarya</taxon>
        <taxon>Ascomycota</taxon>
        <taxon>Pezizomycotina</taxon>
        <taxon>Sordariomycetes</taxon>
        <taxon>Hypocreomycetidae</taxon>
        <taxon>Glomerellales</taxon>
        <taxon>Glomerellaceae</taxon>
        <taxon>Colletotrichum</taxon>
        <taxon>Colletotrichum spaethianum species complex</taxon>
    </lineage>
</organism>
<dbReference type="AlphaFoldDB" id="A0AA37GX47"/>
<feature type="region of interest" description="Disordered" evidence="1">
    <location>
        <begin position="46"/>
        <end position="134"/>
    </location>
</feature>
<dbReference type="EMBL" id="BPPX01000036">
    <property type="protein sequence ID" value="GJC88949.1"/>
    <property type="molecule type" value="Genomic_DNA"/>
</dbReference>
<protein>
    <submittedName>
        <fullName evidence="2">Uncharacterized protein</fullName>
    </submittedName>
</protein>
<proteinExistence type="predicted"/>
<evidence type="ECO:0000256" key="1">
    <source>
        <dbReference type="SAM" id="MobiDB-lite"/>
    </source>
</evidence>
<name>A0AA37GX47_9PEZI</name>
<accession>A0AA37GX47</accession>
<feature type="compositionally biased region" description="Low complexity" evidence="1">
    <location>
        <begin position="87"/>
        <end position="100"/>
    </location>
</feature>
<reference evidence="2 3" key="1">
    <citation type="submission" date="2021-07" db="EMBL/GenBank/DDBJ databases">
        <title>Genome data of Colletotrichum spaethianum.</title>
        <authorList>
            <person name="Utami Y.D."/>
            <person name="Hiruma K."/>
        </authorList>
    </citation>
    <scope>NUCLEOTIDE SEQUENCE [LARGE SCALE GENOMIC DNA]</scope>
    <source>
        <strain evidence="2 3">MAFF 242679</strain>
    </source>
</reference>
<evidence type="ECO:0000313" key="3">
    <source>
        <dbReference type="Proteomes" id="UP001055172"/>
    </source>
</evidence>
<comment type="caution">
    <text evidence="2">The sequence shown here is derived from an EMBL/GenBank/DDBJ whole genome shotgun (WGS) entry which is preliminary data.</text>
</comment>
<sequence>MSRGPAYDAEVNICKILDPQDNSGSPEEERGRVRLRADNVLALAQHQRHQRQVPAASSAASFGRLSPVTGRDRALGAVDSIHRSRSRSASASLPIPIPGAVNSRRLTFHRAERAAAEDDSGNDSGDGSPGGRLP</sequence>
<gene>
    <name evidence="2" type="ORF">ColLi_11787</name>
</gene>